<comment type="caution">
    <text evidence="1">The sequence shown here is derived from an EMBL/GenBank/DDBJ whole genome shotgun (WGS) entry which is preliminary data.</text>
</comment>
<dbReference type="EMBL" id="SJLL01000322">
    <property type="protein sequence ID" value="TYK94175.1"/>
    <property type="molecule type" value="Genomic_DNA"/>
</dbReference>
<feature type="non-terminal residue" evidence="1">
    <location>
        <position position="1"/>
    </location>
</feature>
<dbReference type="Proteomes" id="UP000324058">
    <property type="component" value="Unassembled WGS sequence"/>
</dbReference>
<dbReference type="AlphaFoldDB" id="A0A5S4TCZ0"/>
<organism evidence="1 2">
    <name type="scientific">Streptococcus pyogenes</name>
    <dbReference type="NCBI Taxonomy" id="1314"/>
    <lineage>
        <taxon>Bacteria</taxon>
        <taxon>Bacillati</taxon>
        <taxon>Bacillota</taxon>
        <taxon>Bacilli</taxon>
        <taxon>Lactobacillales</taxon>
        <taxon>Streptococcaceae</taxon>
        <taxon>Streptococcus</taxon>
    </lineage>
</organism>
<gene>
    <name evidence="1" type="ORF">E0F66_11555</name>
</gene>
<evidence type="ECO:0000313" key="1">
    <source>
        <dbReference type="EMBL" id="TYK94175.1"/>
    </source>
</evidence>
<keyword evidence="1" id="KW-0418">Kinase</keyword>
<keyword evidence="1" id="KW-0808">Transferase</keyword>
<protein>
    <submittedName>
        <fullName evidence="1">Histidine kinase</fullName>
    </submittedName>
</protein>
<dbReference type="GO" id="GO:0016301">
    <property type="term" value="F:kinase activity"/>
    <property type="evidence" value="ECO:0007669"/>
    <property type="project" value="UniProtKB-KW"/>
</dbReference>
<name>A0A5S4TCZ0_STRPY</name>
<evidence type="ECO:0000313" key="2">
    <source>
        <dbReference type="Proteomes" id="UP000324058"/>
    </source>
</evidence>
<sequence length="27" mass="3479">KYDNIILETEMEDNTFRQIIRFKREFE</sequence>
<accession>A0A5S4TCZ0</accession>
<reference evidence="1 2" key="1">
    <citation type="submission" date="2019-02" db="EMBL/GenBank/DDBJ databases">
        <title>Novel genomic isolates of S. pyogenes and S. dysgalactiae subsp. equisimilis associated to necrotising fasciitis (NSTI).</title>
        <authorList>
            <person name="Barrantes I."/>
        </authorList>
    </citation>
    <scope>NUCLEOTIDE SEQUENCE [LARGE SCALE GENOMIC DNA]</scope>
    <source>
        <strain evidence="1 2">SPY2028</strain>
    </source>
</reference>
<proteinExistence type="predicted"/>